<evidence type="ECO:0000313" key="2">
    <source>
        <dbReference type="Proteomes" id="UP001139971"/>
    </source>
</evidence>
<keyword evidence="2" id="KW-1185">Reference proteome</keyword>
<comment type="caution">
    <text evidence="1">The sequence shown here is derived from an EMBL/GenBank/DDBJ whole genome shotgun (WGS) entry which is preliminary data.</text>
</comment>
<name>A0A9X3YK47_9GAMM</name>
<evidence type="ECO:0000313" key="1">
    <source>
        <dbReference type="EMBL" id="MDC8012263.1"/>
    </source>
</evidence>
<protein>
    <submittedName>
        <fullName evidence="1">Uncharacterized protein</fullName>
    </submittedName>
</protein>
<dbReference type="EMBL" id="JAOVZO020000003">
    <property type="protein sequence ID" value="MDC8012263.1"/>
    <property type="molecule type" value="Genomic_DNA"/>
</dbReference>
<gene>
    <name evidence="1" type="ORF">OD750_006845</name>
</gene>
<dbReference type="AlphaFoldDB" id="A0A9X3YK47"/>
<dbReference type="Proteomes" id="UP001139971">
    <property type="component" value="Unassembled WGS sequence"/>
</dbReference>
<reference evidence="1" key="1">
    <citation type="submission" date="2023-02" db="EMBL/GenBank/DDBJ databases">
        <title>Tahibacter soli sp. nov. isolated from soil.</title>
        <authorList>
            <person name="Baek J.H."/>
            <person name="Lee J.K."/>
            <person name="Choi D.G."/>
            <person name="Jeon C.O."/>
        </authorList>
    </citation>
    <scope>NUCLEOTIDE SEQUENCE</scope>
    <source>
        <strain evidence="1">BL</strain>
    </source>
</reference>
<organism evidence="1 2">
    <name type="scientific">Tahibacter soli</name>
    <dbReference type="NCBI Taxonomy" id="2983605"/>
    <lineage>
        <taxon>Bacteria</taxon>
        <taxon>Pseudomonadati</taxon>
        <taxon>Pseudomonadota</taxon>
        <taxon>Gammaproteobacteria</taxon>
        <taxon>Lysobacterales</taxon>
        <taxon>Rhodanobacteraceae</taxon>
        <taxon>Tahibacter</taxon>
    </lineage>
</organism>
<sequence length="117" mass="13599">MPRPVVNRYFIRRLQAKQDKRTRVWNAMRILRDFTVGDLLAVCELTNRQSLLTFCSQLRRAGYLLQRRGDEPRHEQARYRLIRNSGPACPALVRKGTALFDPNTETEHPLCTTKTTG</sequence>
<dbReference type="RefSeq" id="WP_263543510.1">
    <property type="nucleotide sequence ID" value="NZ_JAOVZO020000003.1"/>
</dbReference>
<proteinExistence type="predicted"/>
<accession>A0A9X3YK47</accession>